<feature type="compositionally biased region" description="Polar residues" evidence="1">
    <location>
        <begin position="150"/>
        <end position="165"/>
    </location>
</feature>
<comment type="caution">
    <text evidence="2">The sequence shown here is derived from an EMBL/GenBank/DDBJ whole genome shotgun (WGS) entry which is preliminary data.</text>
</comment>
<evidence type="ECO:0000313" key="3">
    <source>
        <dbReference type="Proteomes" id="UP001451303"/>
    </source>
</evidence>
<evidence type="ECO:0000256" key="1">
    <source>
        <dbReference type="SAM" id="MobiDB-lite"/>
    </source>
</evidence>
<organism evidence="2 3">
    <name type="scientific">Neurospora intermedia</name>
    <dbReference type="NCBI Taxonomy" id="5142"/>
    <lineage>
        <taxon>Eukaryota</taxon>
        <taxon>Fungi</taxon>
        <taxon>Dikarya</taxon>
        <taxon>Ascomycota</taxon>
        <taxon>Pezizomycotina</taxon>
        <taxon>Sordariomycetes</taxon>
        <taxon>Sordariomycetidae</taxon>
        <taxon>Sordariales</taxon>
        <taxon>Sordariaceae</taxon>
        <taxon>Neurospora</taxon>
    </lineage>
</organism>
<protein>
    <submittedName>
        <fullName evidence="2">Uncharacterized protein</fullName>
    </submittedName>
</protein>
<feature type="compositionally biased region" description="Polar residues" evidence="1">
    <location>
        <begin position="694"/>
        <end position="704"/>
    </location>
</feature>
<feature type="region of interest" description="Disordered" evidence="1">
    <location>
        <begin position="624"/>
        <end position="646"/>
    </location>
</feature>
<dbReference type="Proteomes" id="UP001451303">
    <property type="component" value="Unassembled WGS sequence"/>
</dbReference>
<feature type="region of interest" description="Disordered" evidence="1">
    <location>
        <begin position="448"/>
        <end position="485"/>
    </location>
</feature>
<reference evidence="2 3" key="1">
    <citation type="submission" date="2023-09" db="EMBL/GenBank/DDBJ databases">
        <title>Multi-omics analysis of a traditional fermented food reveals byproduct-associated fungal strains for waste-to-food upcycling.</title>
        <authorList>
            <consortium name="Lawrence Berkeley National Laboratory"/>
            <person name="Rekdal V.M."/>
            <person name="Villalobos-Escobedo J.M."/>
            <person name="Rodriguez-Valeron N."/>
            <person name="Garcia M.O."/>
            <person name="Vasquez D.P."/>
            <person name="Damayanti I."/>
            <person name="Sorensen P.M."/>
            <person name="Baidoo E.E."/>
            <person name="De Carvalho A.C."/>
            <person name="Riley R."/>
            <person name="Lipzen A."/>
            <person name="He G."/>
            <person name="Yan M."/>
            <person name="Haridas S."/>
            <person name="Daum C."/>
            <person name="Yoshinaga Y."/>
            <person name="Ng V."/>
            <person name="Grigoriev I.V."/>
            <person name="Munk R."/>
            <person name="Nuraida L."/>
            <person name="Wijaya C.H."/>
            <person name="Morales P.-C."/>
            <person name="Keasling J.D."/>
        </authorList>
    </citation>
    <scope>NUCLEOTIDE SEQUENCE [LARGE SCALE GENOMIC DNA]</scope>
    <source>
        <strain evidence="2 3">FGSC 2613</strain>
    </source>
</reference>
<feature type="region of interest" description="Disordered" evidence="1">
    <location>
        <begin position="539"/>
        <end position="563"/>
    </location>
</feature>
<evidence type="ECO:0000313" key="2">
    <source>
        <dbReference type="EMBL" id="KAL0476179.1"/>
    </source>
</evidence>
<feature type="compositionally biased region" description="Low complexity" evidence="1">
    <location>
        <begin position="628"/>
        <end position="638"/>
    </location>
</feature>
<feature type="compositionally biased region" description="Polar residues" evidence="1">
    <location>
        <begin position="37"/>
        <end position="53"/>
    </location>
</feature>
<keyword evidence="3" id="KW-1185">Reference proteome</keyword>
<feature type="region of interest" description="Disordered" evidence="1">
    <location>
        <begin position="146"/>
        <end position="208"/>
    </location>
</feature>
<sequence>MDNRQNFNMSIRNVVNSTTTPQSGQSNYHGNPELRTTGASGAQQAYHPSTSDFTFRPSAGLNVPRHYERAQLTTGAPVDHSGMTYEGTNYTMAPQPFGVNNRTCLLNKGSRIDTIHFHPKLPSTIGKLRSSGYSLGLDLSSLSMAPSRIKPQSPQEGSVWSQQQLPTPPHNRSGRRNVRMETSSSDTPTAEQSSPMADNASLEDEEQDLNLDWVTRAARYLDPRTEEDRTDRIALEADLRRGGTRCYHTSKCNTNAPPRKAVSQFFGRNKKATRQMPDRVWCNLCRKHYQRARYRNLAEYSLDQCNLIIGTIVRAQIWSDISHWENPNLKGGTLNGWKLVPRKREQQRQEEASKAREQARLQRDKKRTRDDYEDELDELDFLPTSRVAPALLRLCDRVYSSVQIIDIIEEHFKAPLEEALNSGHPSHGLPDVEILPEYDGTDETLEKERKEKANKKKANTGNVTTPEKRRKQATPGTDSDDSSYHYSHQQRAAYGYDDRQYAGAHNNVPSPSPSRSNWPAHYYQGPSYSYSPGSGYNDYNDRSYAERQTSVSSPSFNRTDWAPSYRQVPSSYYQSGNSVNSGLHKNTSATYGGTTLAPIGSSRGYVNPSYTGLTASYSAPGGLGTSGSGSMSTSGSSMNPMLQNDNSFYQPLSQRRETIAAYSPPQPASYEPRRTFSEANNQYAGGPSITASHAASILTNFQDNTRPKYEGGSGTSESMQGSGYADYSSGNYPNRY</sequence>
<feature type="compositionally biased region" description="Polar residues" evidence="1">
    <location>
        <begin position="546"/>
        <end position="558"/>
    </location>
</feature>
<name>A0ABR3DU35_NEUIN</name>
<feature type="region of interest" description="Disordered" evidence="1">
    <location>
        <begin position="16"/>
        <end position="60"/>
    </location>
</feature>
<feature type="region of interest" description="Disordered" evidence="1">
    <location>
        <begin position="694"/>
        <end position="736"/>
    </location>
</feature>
<feature type="compositionally biased region" description="Polar residues" evidence="1">
    <location>
        <begin position="16"/>
        <end position="29"/>
    </location>
</feature>
<feature type="region of interest" description="Disordered" evidence="1">
    <location>
        <begin position="342"/>
        <end position="373"/>
    </location>
</feature>
<dbReference type="EMBL" id="JAVLET010000001">
    <property type="protein sequence ID" value="KAL0476179.1"/>
    <property type="molecule type" value="Genomic_DNA"/>
</dbReference>
<feature type="compositionally biased region" description="Basic and acidic residues" evidence="1">
    <location>
        <begin position="342"/>
        <end position="370"/>
    </location>
</feature>
<proteinExistence type="predicted"/>
<accession>A0ABR3DU35</accession>
<feature type="compositionally biased region" description="Polar residues" evidence="1">
    <location>
        <begin position="180"/>
        <end position="196"/>
    </location>
</feature>
<gene>
    <name evidence="2" type="ORF">QR685DRAFT_467789</name>
</gene>